<evidence type="ECO:0000259" key="1">
    <source>
        <dbReference type="Pfam" id="PF07733"/>
    </source>
</evidence>
<feature type="non-terminal residue" evidence="2">
    <location>
        <position position="1"/>
    </location>
</feature>
<gene>
    <name evidence="2" type="ORF">S03H2_51017</name>
</gene>
<dbReference type="Gene3D" id="3.20.20.140">
    <property type="entry name" value="Metal-dependent hydrolases"/>
    <property type="match status" value="1"/>
</dbReference>
<name>X1HIH8_9ZZZZ</name>
<dbReference type="InterPro" id="IPR011708">
    <property type="entry name" value="DNA_pol3_alpha_NTPase_dom"/>
</dbReference>
<dbReference type="InterPro" id="IPR004805">
    <property type="entry name" value="DnaE2/DnaE/PolC"/>
</dbReference>
<feature type="domain" description="Bacterial DNA polymerase III alpha subunit NTPase" evidence="1">
    <location>
        <begin position="150"/>
        <end position="260"/>
    </location>
</feature>
<evidence type="ECO:0000313" key="2">
    <source>
        <dbReference type="EMBL" id="GAH69941.1"/>
    </source>
</evidence>
<dbReference type="InterPro" id="IPR016195">
    <property type="entry name" value="Pol/histidinol_Pase-like"/>
</dbReference>
<dbReference type="Pfam" id="PF07733">
    <property type="entry name" value="DNA_pol3_alpha"/>
    <property type="match status" value="1"/>
</dbReference>
<dbReference type="PANTHER" id="PTHR32294">
    <property type="entry name" value="DNA POLYMERASE III SUBUNIT ALPHA"/>
    <property type="match status" value="1"/>
</dbReference>
<reference evidence="2" key="1">
    <citation type="journal article" date="2014" name="Front. Microbiol.">
        <title>High frequency of phylogenetically diverse reductive dehalogenase-homologous genes in deep subseafloor sedimentary metagenomes.</title>
        <authorList>
            <person name="Kawai M."/>
            <person name="Futagami T."/>
            <person name="Toyoda A."/>
            <person name="Takaki Y."/>
            <person name="Nishi S."/>
            <person name="Hori S."/>
            <person name="Arai W."/>
            <person name="Tsubouchi T."/>
            <person name="Morono Y."/>
            <person name="Uchiyama I."/>
            <person name="Ito T."/>
            <person name="Fujiyama A."/>
            <person name="Inagaki F."/>
            <person name="Takami H."/>
        </authorList>
    </citation>
    <scope>NUCLEOTIDE SEQUENCE</scope>
    <source>
        <strain evidence="2">Expedition CK06-06</strain>
    </source>
</reference>
<feature type="non-terminal residue" evidence="2">
    <location>
        <position position="261"/>
    </location>
</feature>
<protein>
    <recommendedName>
        <fullName evidence="1">Bacterial DNA polymerase III alpha subunit NTPase domain-containing protein</fullName>
    </recommendedName>
</protein>
<accession>X1HIH8</accession>
<dbReference type="AlphaFoldDB" id="X1HIH8"/>
<comment type="caution">
    <text evidence="2">The sequence shown here is derived from an EMBL/GenBank/DDBJ whole genome shotgun (WGS) entry which is preliminary data.</text>
</comment>
<dbReference type="SUPFAM" id="SSF89550">
    <property type="entry name" value="PHP domain-like"/>
    <property type="match status" value="1"/>
</dbReference>
<organism evidence="2">
    <name type="scientific">marine sediment metagenome</name>
    <dbReference type="NCBI Taxonomy" id="412755"/>
    <lineage>
        <taxon>unclassified sequences</taxon>
        <taxon>metagenomes</taxon>
        <taxon>ecological metagenomes</taxon>
    </lineage>
</organism>
<proteinExistence type="predicted"/>
<dbReference type="EMBL" id="BARU01032341">
    <property type="protein sequence ID" value="GAH69941.1"/>
    <property type="molecule type" value="Genomic_DNA"/>
</dbReference>
<dbReference type="PANTHER" id="PTHR32294:SF0">
    <property type="entry name" value="DNA POLYMERASE III SUBUNIT ALPHA"/>
    <property type="match status" value="1"/>
</dbReference>
<dbReference type="GO" id="GO:0008408">
    <property type="term" value="F:3'-5' exonuclease activity"/>
    <property type="evidence" value="ECO:0007669"/>
    <property type="project" value="InterPro"/>
</dbReference>
<sequence length="261" mass="29492">RLSNGDEKAARLAAESYLKIFGPDRFFIEIQDHEDDDPNVRQGLIDLAEKMGLGLVATNDVHFLEEDDYEAHNCLCCISTGKNADDAGRMIYPKDVFLKSPEQMRQLFTETCEACDNTLAIAERCNVELDLKRRHAPRFKPPDGSSPEEFLTGLCYEGAKRRYGKISDQVKSRLDRELDVIESKGFASYFLIVWDFCKYAHENNIPVGARGSAVGTLVGYCLGLCDVDPIRYGLLFERFMDPERNEMPDVDIDICQAGRAK</sequence>
<dbReference type="GO" id="GO:0006260">
    <property type="term" value="P:DNA replication"/>
    <property type="evidence" value="ECO:0007669"/>
    <property type="project" value="InterPro"/>
</dbReference>